<keyword evidence="2" id="KW-1185">Reference proteome</keyword>
<gene>
    <name evidence="1" type="ORF">C7441_10730</name>
</gene>
<proteinExistence type="predicted"/>
<dbReference type="Pfam" id="PF06821">
    <property type="entry name" value="Ser_hydrolase"/>
    <property type="match status" value="1"/>
</dbReference>
<dbReference type="SUPFAM" id="SSF53474">
    <property type="entry name" value="alpha/beta-Hydrolases"/>
    <property type="match status" value="1"/>
</dbReference>
<organism evidence="1 2">
    <name type="scientific">Pseudaminobacter salicylatoxidans</name>
    <dbReference type="NCBI Taxonomy" id="93369"/>
    <lineage>
        <taxon>Bacteria</taxon>
        <taxon>Pseudomonadati</taxon>
        <taxon>Pseudomonadota</taxon>
        <taxon>Alphaproteobacteria</taxon>
        <taxon>Hyphomicrobiales</taxon>
        <taxon>Phyllobacteriaceae</taxon>
        <taxon>Pseudaminobacter</taxon>
    </lineage>
</organism>
<dbReference type="Proteomes" id="UP000245396">
    <property type="component" value="Unassembled WGS sequence"/>
</dbReference>
<protein>
    <recommendedName>
        <fullName evidence="3">Serine hydrolase family protein</fullName>
    </recommendedName>
</protein>
<dbReference type="InterPro" id="IPR010662">
    <property type="entry name" value="RBBP9/YdeN"/>
</dbReference>
<dbReference type="OrthoDB" id="9804993at2"/>
<evidence type="ECO:0008006" key="3">
    <source>
        <dbReference type="Google" id="ProtNLM"/>
    </source>
</evidence>
<reference evidence="1 2" key="1">
    <citation type="submission" date="2018-05" db="EMBL/GenBank/DDBJ databases">
        <title>Genomic Encyclopedia of Type Strains, Phase IV (KMG-IV): sequencing the most valuable type-strain genomes for metagenomic binning, comparative biology and taxonomic classification.</title>
        <authorList>
            <person name="Goeker M."/>
        </authorList>
    </citation>
    <scope>NUCLEOTIDE SEQUENCE [LARGE SCALE GENOMIC DNA]</scope>
    <source>
        <strain evidence="1 2">DSM 6986</strain>
    </source>
</reference>
<dbReference type="RefSeq" id="WP_109612938.1">
    <property type="nucleotide sequence ID" value="NZ_QGGG01000007.1"/>
</dbReference>
<name>A0A316C2L6_PSESE</name>
<evidence type="ECO:0000313" key="2">
    <source>
        <dbReference type="Proteomes" id="UP000245396"/>
    </source>
</evidence>
<evidence type="ECO:0000313" key="1">
    <source>
        <dbReference type="EMBL" id="PWJ83871.1"/>
    </source>
</evidence>
<dbReference type="EMBL" id="QGGG01000007">
    <property type="protein sequence ID" value="PWJ83871.1"/>
    <property type="molecule type" value="Genomic_DNA"/>
</dbReference>
<comment type="caution">
    <text evidence="1">The sequence shown here is derived from an EMBL/GenBank/DDBJ whole genome shotgun (WGS) entry which is preliminary data.</text>
</comment>
<dbReference type="Gene3D" id="3.40.50.1820">
    <property type="entry name" value="alpha/beta hydrolase"/>
    <property type="match status" value="1"/>
</dbReference>
<dbReference type="GO" id="GO:0016787">
    <property type="term" value="F:hydrolase activity"/>
    <property type="evidence" value="ECO:0007669"/>
    <property type="project" value="InterPro"/>
</dbReference>
<dbReference type="AlphaFoldDB" id="A0A316C2L6"/>
<sequence length="186" mass="20196">MTTTLILPGFNGSGEDHWQRHWLADHDDAVLVGQEHWGEPVLEDWLYNLESELIAHPGAILVAHSLGCILAANLAGRPAAEHVGGAVLVAPCDIDVTNVKHPGLIDFGAMPRRRLPFPSILVASRNDSYMEFDTARQYAGIWGSGLVDLGNAGHINVASGFGRWEDGYALASNFRFERESVVSRAA</sequence>
<dbReference type="InterPro" id="IPR029058">
    <property type="entry name" value="AB_hydrolase_fold"/>
</dbReference>
<accession>A0A316C2L6</accession>